<evidence type="ECO:0000313" key="2">
    <source>
        <dbReference type="Proteomes" id="UP000031978"/>
    </source>
</evidence>
<gene>
    <name evidence="1" type="ORF">B4127_2710</name>
</gene>
<accession>A0AB34QXH9</accession>
<dbReference type="Proteomes" id="UP000031978">
    <property type="component" value="Unassembled WGS sequence"/>
</dbReference>
<protein>
    <submittedName>
        <fullName evidence="1">Uncharacterized protein</fullName>
    </submittedName>
</protein>
<sequence>MKRIFFQEGEEYWKQGNGEFSIEIEEEWECESLVFFYTEP</sequence>
<name>A0AB34QXH9_BACPU</name>
<organism evidence="1 2">
    <name type="scientific">Bacillus pumilus</name>
    <name type="common">Bacillus mesentericus</name>
    <dbReference type="NCBI Taxonomy" id="1408"/>
    <lineage>
        <taxon>Bacteria</taxon>
        <taxon>Bacillati</taxon>
        <taxon>Bacillota</taxon>
        <taxon>Bacilli</taxon>
        <taxon>Bacillales</taxon>
        <taxon>Bacillaceae</taxon>
        <taxon>Bacillus</taxon>
    </lineage>
</organism>
<proteinExistence type="predicted"/>
<reference evidence="1 2" key="1">
    <citation type="submission" date="2014-12" db="EMBL/GenBank/DDBJ databases">
        <title>Draft Genome Sequences of Five Spore-Forming Food Isolates of Bacillus pumilus.</title>
        <authorList>
            <person name="de Jong A."/>
            <person name="van Heel A.J."/>
            <person name="Montalban-Lopez M."/>
            <person name="Krawczyk A.O."/>
            <person name="Berendsen E.M."/>
            <person name="Wells-Bennik M."/>
            <person name="Kuipers O.P."/>
        </authorList>
    </citation>
    <scope>NUCLEOTIDE SEQUENCE [LARGE SCALE GENOMIC DNA]</scope>
    <source>
        <strain evidence="1 2">B4127</strain>
    </source>
</reference>
<dbReference type="EMBL" id="JXCL01000007">
    <property type="protein sequence ID" value="KIL23777.1"/>
    <property type="molecule type" value="Genomic_DNA"/>
</dbReference>
<comment type="caution">
    <text evidence="1">The sequence shown here is derived from an EMBL/GenBank/DDBJ whole genome shotgun (WGS) entry which is preliminary data.</text>
</comment>
<dbReference type="AlphaFoldDB" id="A0AB34QXH9"/>
<evidence type="ECO:0000313" key="1">
    <source>
        <dbReference type="EMBL" id="KIL23777.1"/>
    </source>
</evidence>